<dbReference type="Pfam" id="PF07934">
    <property type="entry name" value="OGG_N"/>
    <property type="match status" value="1"/>
</dbReference>
<dbReference type="Gene3D" id="1.10.340.30">
    <property type="entry name" value="Hypothetical protein, domain 2"/>
    <property type="match status" value="1"/>
</dbReference>
<dbReference type="Proteomes" id="UP000233534">
    <property type="component" value="Chromosome"/>
</dbReference>
<evidence type="ECO:0000256" key="2">
    <source>
        <dbReference type="ARBA" id="ARBA00012720"/>
    </source>
</evidence>
<feature type="domain" description="HhH-GPD" evidence="10">
    <location>
        <begin position="132"/>
        <end position="294"/>
    </location>
</feature>
<protein>
    <recommendedName>
        <fullName evidence="2">DNA-(apurinic or apyrimidinic site) lyase</fullName>
        <ecNumber evidence="2">4.2.99.18</ecNumber>
    </recommendedName>
</protein>
<dbReference type="GO" id="GO:0006289">
    <property type="term" value="P:nucleotide-excision repair"/>
    <property type="evidence" value="ECO:0007669"/>
    <property type="project" value="InterPro"/>
</dbReference>
<organism evidence="11 12">
    <name type="scientific">Acetivibrio saccincola</name>
    <dbReference type="NCBI Taxonomy" id="1677857"/>
    <lineage>
        <taxon>Bacteria</taxon>
        <taxon>Bacillati</taxon>
        <taxon>Bacillota</taxon>
        <taxon>Clostridia</taxon>
        <taxon>Eubacteriales</taxon>
        <taxon>Oscillospiraceae</taxon>
        <taxon>Acetivibrio</taxon>
    </lineage>
</organism>
<dbReference type="PANTHER" id="PTHR10242">
    <property type="entry name" value="8-OXOGUANINE DNA GLYCOSYLASE"/>
    <property type="match status" value="1"/>
</dbReference>
<gene>
    <name evidence="11" type="primary">alkA</name>
    <name evidence="11" type="ORF">HVS_16000</name>
</gene>
<dbReference type="KEGG" id="hsc:HVS_16000"/>
<dbReference type="InterPro" id="IPR003265">
    <property type="entry name" value="HhH-GPD_domain"/>
</dbReference>
<dbReference type="EMBL" id="CP025197">
    <property type="protein sequence ID" value="AUG59039.1"/>
    <property type="molecule type" value="Genomic_DNA"/>
</dbReference>
<evidence type="ECO:0000256" key="6">
    <source>
        <dbReference type="ARBA" id="ARBA00023239"/>
    </source>
</evidence>
<evidence type="ECO:0000256" key="8">
    <source>
        <dbReference type="ARBA" id="ARBA00023295"/>
    </source>
</evidence>
<keyword evidence="4 11" id="KW-0378">Hydrolase</keyword>
<keyword evidence="12" id="KW-1185">Reference proteome</keyword>
<evidence type="ECO:0000313" key="11">
    <source>
        <dbReference type="EMBL" id="AUG59039.1"/>
    </source>
</evidence>
<reference evidence="11 12" key="1">
    <citation type="submission" date="2017-12" db="EMBL/GenBank/DDBJ databases">
        <title>Complete genome sequence of Herbivorax saccincola GGR1, a novel Cellulosome-producing hydrolytic bacterium in a thermophilic biogas plant, established by Illumina and Nanopore MinION sequencing.</title>
        <authorList>
            <person name="Pechtl A."/>
            <person name="Ruckert C."/>
            <person name="Koeck D.E."/>
            <person name="Maus I."/>
            <person name="Winkler A."/>
            <person name="Kalinowski J."/>
            <person name="Puhler A."/>
            <person name="Schwarz W.W."/>
            <person name="Zverlov V.V."/>
            <person name="Schluter A."/>
            <person name="Liebl W."/>
        </authorList>
    </citation>
    <scope>NUCLEOTIDE SEQUENCE [LARGE SCALE GENOMIC DNA]</scope>
    <source>
        <strain evidence="12">SR1</strain>
    </source>
</reference>
<keyword evidence="7" id="KW-0511">Multifunctional enzyme</keyword>
<dbReference type="PANTHER" id="PTHR10242:SF2">
    <property type="entry name" value="N-GLYCOSYLASE_DNA LYASE"/>
    <property type="match status" value="1"/>
</dbReference>
<keyword evidence="5" id="KW-0234">DNA repair</keyword>
<dbReference type="GO" id="GO:0006284">
    <property type="term" value="P:base-excision repair"/>
    <property type="evidence" value="ECO:0007669"/>
    <property type="project" value="InterPro"/>
</dbReference>
<keyword evidence="3" id="KW-0227">DNA damage</keyword>
<dbReference type="InterPro" id="IPR011257">
    <property type="entry name" value="DNA_glycosylase"/>
</dbReference>
<comment type="similarity">
    <text evidence="1">Belongs to the type-1 OGG1 family.</text>
</comment>
<dbReference type="Gene3D" id="3.30.310.260">
    <property type="match status" value="1"/>
</dbReference>
<evidence type="ECO:0000256" key="9">
    <source>
        <dbReference type="ARBA" id="ARBA00044632"/>
    </source>
</evidence>
<comment type="catalytic activity">
    <reaction evidence="9">
        <text>2'-deoxyribonucleotide-(2'-deoxyribose 5'-phosphate)-2'-deoxyribonucleotide-DNA = a 3'-end 2'-deoxyribonucleotide-(2,3-dehydro-2,3-deoxyribose 5'-phosphate)-DNA + a 5'-end 5'-phospho-2'-deoxyribonucleoside-DNA + H(+)</text>
        <dbReference type="Rhea" id="RHEA:66592"/>
        <dbReference type="Rhea" id="RHEA-COMP:13180"/>
        <dbReference type="Rhea" id="RHEA-COMP:16897"/>
        <dbReference type="Rhea" id="RHEA-COMP:17067"/>
        <dbReference type="ChEBI" id="CHEBI:15378"/>
        <dbReference type="ChEBI" id="CHEBI:136412"/>
        <dbReference type="ChEBI" id="CHEBI:157695"/>
        <dbReference type="ChEBI" id="CHEBI:167181"/>
        <dbReference type="EC" id="4.2.99.18"/>
    </reaction>
</comment>
<dbReference type="EC" id="4.2.99.18" evidence="2"/>
<keyword evidence="6" id="KW-0456">Lyase</keyword>
<evidence type="ECO:0000256" key="1">
    <source>
        <dbReference type="ARBA" id="ARBA00010679"/>
    </source>
</evidence>
<dbReference type="SUPFAM" id="SSF48150">
    <property type="entry name" value="DNA-glycosylase"/>
    <property type="match status" value="1"/>
</dbReference>
<dbReference type="CDD" id="cd00056">
    <property type="entry name" value="ENDO3c"/>
    <property type="match status" value="1"/>
</dbReference>
<evidence type="ECO:0000313" key="12">
    <source>
        <dbReference type="Proteomes" id="UP000233534"/>
    </source>
</evidence>
<name>A0A2K9E6N8_9FIRM</name>
<dbReference type="AlphaFoldDB" id="A0A2K9E6N8"/>
<dbReference type="SMART" id="SM00478">
    <property type="entry name" value="ENDO3c"/>
    <property type="match status" value="1"/>
</dbReference>
<dbReference type="InterPro" id="IPR023170">
    <property type="entry name" value="HhH_base_excis_C"/>
</dbReference>
<dbReference type="GO" id="GO:0003684">
    <property type="term" value="F:damaged DNA binding"/>
    <property type="evidence" value="ECO:0007669"/>
    <property type="project" value="InterPro"/>
</dbReference>
<dbReference type="GO" id="GO:0140078">
    <property type="term" value="F:class I DNA-(apurinic or apyrimidinic site) endonuclease activity"/>
    <property type="evidence" value="ECO:0007669"/>
    <property type="project" value="UniProtKB-EC"/>
</dbReference>
<dbReference type="GO" id="GO:0008534">
    <property type="term" value="F:oxidized purine nucleobase lesion DNA N-glycosylase activity"/>
    <property type="evidence" value="ECO:0007669"/>
    <property type="project" value="InterPro"/>
</dbReference>
<dbReference type="Pfam" id="PF00730">
    <property type="entry name" value="HhH-GPD"/>
    <property type="match status" value="1"/>
</dbReference>
<accession>A0A2K9E6N8</accession>
<dbReference type="InterPro" id="IPR012904">
    <property type="entry name" value="OGG_N"/>
</dbReference>
<evidence type="ECO:0000256" key="5">
    <source>
        <dbReference type="ARBA" id="ARBA00023204"/>
    </source>
</evidence>
<proteinExistence type="inferred from homology"/>
<sequence>MKYKGCVEYKGYKIIPGDNKVLIEGVKDFNLTHTFECGQCFRWVRQIDGSYTGVAKGRVVNVSFNKERLQIYNSNVEDFINIWYHYFDLGTDYSEIKKNIVNDKIMEKAVEFGWGIRILKQDLWETLVSFIISANNRIPRIMKSVDTLARLYGKEVYLGVKKYYTFPEAEEIANSTLESLEVCKAGFRCKYVHGTSKMVSSGSINLGNIKKMNTDDAREYLMELPGVGPKVADCVLLYSGTKRDVFPTDVWVKRVMEELYFKKKTALKDIQKMAKERFGVLSGFAQQYLFYYARENKIGV</sequence>
<dbReference type="SUPFAM" id="SSF55945">
    <property type="entry name" value="TATA-box binding protein-like"/>
    <property type="match status" value="1"/>
</dbReference>
<evidence type="ECO:0000256" key="4">
    <source>
        <dbReference type="ARBA" id="ARBA00022801"/>
    </source>
</evidence>
<evidence type="ECO:0000256" key="7">
    <source>
        <dbReference type="ARBA" id="ARBA00023268"/>
    </source>
</evidence>
<dbReference type="InterPro" id="IPR052054">
    <property type="entry name" value="Oxidative_DNA_repair_enzyme"/>
</dbReference>
<evidence type="ECO:0000256" key="3">
    <source>
        <dbReference type="ARBA" id="ARBA00022763"/>
    </source>
</evidence>
<keyword evidence="8 11" id="KW-0326">Glycosidase</keyword>
<dbReference type="Gene3D" id="1.10.1670.10">
    <property type="entry name" value="Helix-hairpin-Helix base-excision DNA repair enzymes (C-terminal)"/>
    <property type="match status" value="1"/>
</dbReference>
<evidence type="ECO:0000259" key="10">
    <source>
        <dbReference type="SMART" id="SM00478"/>
    </source>
</evidence>